<sequence length="192" mass="21829">MTGSATMRLDRHPPSTWTGEHPPRTPPITDDQTVDCPNSSSWPELCADSDEQPDHLSNPVAYLNREFSELSFQWRVLFEALDTQNPPLERLKFLAILTKNMDEFFMKRIGGLKQQIAAEMTEPTVDGRTPTEQWEQALDFARSIVDTQSRCYHEAVAPPYLTTVSKSLTTTSCRTPKRHLCARISSARCCQR</sequence>
<evidence type="ECO:0000259" key="2">
    <source>
        <dbReference type="Pfam" id="PF13089"/>
    </source>
</evidence>
<accession>A0A238UV81</accession>
<dbReference type="GO" id="GO:0006799">
    <property type="term" value="P:polyphosphate biosynthetic process"/>
    <property type="evidence" value="ECO:0007669"/>
    <property type="project" value="InterPro"/>
</dbReference>
<feature type="region of interest" description="Disordered" evidence="1">
    <location>
        <begin position="1"/>
        <end position="43"/>
    </location>
</feature>
<name>A0A238UV81_HALVU</name>
<evidence type="ECO:0000313" key="3">
    <source>
        <dbReference type="EMBL" id="SNR25811.1"/>
    </source>
</evidence>
<dbReference type="Pfam" id="PF13089">
    <property type="entry name" value="PP_kinase_N"/>
    <property type="match status" value="1"/>
</dbReference>
<reference evidence="3 4" key="1">
    <citation type="submission" date="2017-06" db="EMBL/GenBank/DDBJ databases">
        <authorList>
            <person name="Kim H.J."/>
            <person name="Triplett B.A."/>
        </authorList>
    </citation>
    <scope>NUCLEOTIDE SEQUENCE [LARGE SCALE GENOMIC DNA]</scope>
    <source>
        <strain evidence="3 4">DSM 8800</strain>
    </source>
</reference>
<dbReference type="SUPFAM" id="SSF140356">
    <property type="entry name" value="PPK N-terminal domain-like"/>
    <property type="match status" value="1"/>
</dbReference>
<dbReference type="Proteomes" id="UP000198397">
    <property type="component" value="Unassembled WGS sequence"/>
</dbReference>
<keyword evidence="3" id="KW-0808">Transferase</keyword>
<proteinExistence type="predicted"/>
<dbReference type="PANTHER" id="PTHR30218">
    <property type="entry name" value="POLYPHOSPHATE KINASE"/>
    <property type="match status" value="1"/>
</dbReference>
<evidence type="ECO:0000256" key="1">
    <source>
        <dbReference type="SAM" id="MobiDB-lite"/>
    </source>
</evidence>
<dbReference type="GO" id="GO:0008976">
    <property type="term" value="F:polyphosphate kinase activity"/>
    <property type="evidence" value="ECO:0007669"/>
    <property type="project" value="InterPro"/>
</dbReference>
<feature type="domain" description="Polyphosphate kinase N-terminal" evidence="2">
    <location>
        <begin position="62"/>
        <end position="158"/>
    </location>
</feature>
<dbReference type="Gene3D" id="1.20.58.310">
    <property type="entry name" value="Polyphosphate kinase N-terminal domain"/>
    <property type="match status" value="1"/>
</dbReference>
<dbReference type="PANTHER" id="PTHR30218:SF0">
    <property type="entry name" value="POLYPHOSPHATE KINASE"/>
    <property type="match status" value="1"/>
</dbReference>
<dbReference type="InterPro" id="IPR003414">
    <property type="entry name" value="PP_kinase"/>
</dbReference>
<dbReference type="InterPro" id="IPR025198">
    <property type="entry name" value="PPK_N_dom"/>
</dbReference>
<dbReference type="GO" id="GO:0009358">
    <property type="term" value="C:polyphosphate kinase complex"/>
    <property type="evidence" value="ECO:0007669"/>
    <property type="project" value="InterPro"/>
</dbReference>
<gene>
    <name evidence="3" type="ORF">SAMN06264855_101406</name>
</gene>
<keyword evidence="4" id="KW-1185">Reference proteome</keyword>
<keyword evidence="3" id="KW-0418">Kinase</keyword>
<organism evidence="3 4">
    <name type="scientific">Halorubrum vacuolatum</name>
    <name type="common">Natronobacterium vacuolatum</name>
    <dbReference type="NCBI Taxonomy" id="63740"/>
    <lineage>
        <taxon>Archaea</taxon>
        <taxon>Methanobacteriati</taxon>
        <taxon>Methanobacteriota</taxon>
        <taxon>Stenosarchaea group</taxon>
        <taxon>Halobacteria</taxon>
        <taxon>Halobacteriales</taxon>
        <taxon>Haloferacaceae</taxon>
        <taxon>Halorubrum</taxon>
    </lineage>
</organism>
<evidence type="ECO:0000313" key="4">
    <source>
        <dbReference type="Proteomes" id="UP000198397"/>
    </source>
</evidence>
<protein>
    <submittedName>
        <fullName evidence="3">Polyphosphate kinase N-terminal domain-containing protein</fullName>
    </submittedName>
</protein>
<dbReference type="EMBL" id="FZNQ01000001">
    <property type="protein sequence ID" value="SNR25811.1"/>
    <property type="molecule type" value="Genomic_DNA"/>
</dbReference>
<dbReference type="AlphaFoldDB" id="A0A238UV81"/>
<dbReference type="InterPro" id="IPR036832">
    <property type="entry name" value="PPK_N_dom_sf"/>
</dbReference>